<sequence>MKKDSSVSIESSGKSEGSIHRRLNCSWCLWLFPNPAALSQLYEKEIAPEENAEQFSQCNGVFKESPMKQDGGISVEASGR</sequence>
<reference evidence="2 3" key="1">
    <citation type="journal article" date="2019" name="Sci. Rep.">
        <title>Orb-weaving spider Araneus ventricosus genome elucidates the spidroin gene catalogue.</title>
        <authorList>
            <person name="Kono N."/>
            <person name="Nakamura H."/>
            <person name="Ohtoshi R."/>
            <person name="Moran D.A.P."/>
            <person name="Shinohara A."/>
            <person name="Yoshida Y."/>
            <person name="Fujiwara M."/>
            <person name="Mori M."/>
            <person name="Tomita M."/>
            <person name="Arakawa K."/>
        </authorList>
    </citation>
    <scope>NUCLEOTIDE SEQUENCE [LARGE SCALE GENOMIC DNA]</scope>
</reference>
<evidence type="ECO:0000313" key="3">
    <source>
        <dbReference type="Proteomes" id="UP000499080"/>
    </source>
</evidence>
<name>A0A4Y2IIQ5_ARAVE</name>
<dbReference type="Proteomes" id="UP000499080">
    <property type="component" value="Unassembled WGS sequence"/>
</dbReference>
<gene>
    <name evidence="2" type="ORF">AVEN_114442_1</name>
</gene>
<feature type="region of interest" description="Disordered" evidence="1">
    <location>
        <begin position="61"/>
        <end position="80"/>
    </location>
</feature>
<evidence type="ECO:0000313" key="2">
    <source>
        <dbReference type="EMBL" id="GBM77132.1"/>
    </source>
</evidence>
<protein>
    <submittedName>
        <fullName evidence="2">Uncharacterized protein</fullName>
    </submittedName>
</protein>
<proteinExistence type="predicted"/>
<evidence type="ECO:0000256" key="1">
    <source>
        <dbReference type="SAM" id="MobiDB-lite"/>
    </source>
</evidence>
<organism evidence="2 3">
    <name type="scientific">Araneus ventricosus</name>
    <name type="common">Orbweaver spider</name>
    <name type="synonym">Epeira ventricosa</name>
    <dbReference type="NCBI Taxonomy" id="182803"/>
    <lineage>
        <taxon>Eukaryota</taxon>
        <taxon>Metazoa</taxon>
        <taxon>Ecdysozoa</taxon>
        <taxon>Arthropoda</taxon>
        <taxon>Chelicerata</taxon>
        <taxon>Arachnida</taxon>
        <taxon>Araneae</taxon>
        <taxon>Araneomorphae</taxon>
        <taxon>Entelegynae</taxon>
        <taxon>Araneoidea</taxon>
        <taxon>Araneidae</taxon>
        <taxon>Araneus</taxon>
    </lineage>
</organism>
<comment type="caution">
    <text evidence="2">The sequence shown here is derived from an EMBL/GenBank/DDBJ whole genome shotgun (WGS) entry which is preliminary data.</text>
</comment>
<keyword evidence="3" id="KW-1185">Reference proteome</keyword>
<dbReference type="AlphaFoldDB" id="A0A4Y2IIQ5"/>
<dbReference type="EMBL" id="BGPR01002668">
    <property type="protein sequence ID" value="GBM77132.1"/>
    <property type="molecule type" value="Genomic_DNA"/>
</dbReference>
<accession>A0A4Y2IIQ5</accession>